<sequence>MITRSLHAEGVHLAGLGNRYLLRGCLLLFLVLIGLCAGCQRTVLDVRHERLDKDYLASARVGTPESHLYEHFNAEQLVVFWDIPAAVPLVNHQVEVRLFVRFFNREEDEVVIPVLRRGGHKVVRYTEEELAGKRGIMSFRAVLSSEGEELAAWEHQIWVELIQFEPVDFSRKKRGGNEG</sequence>
<dbReference type="Proteomes" id="UP000722121">
    <property type="component" value="Unassembled WGS sequence"/>
</dbReference>
<accession>A0ABS3AR20</accession>
<evidence type="ECO:0000313" key="2">
    <source>
        <dbReference type="EMBL" id="MBN4066522.1"/>
    </source>
</evidence>
<protein>
    <recommendedName>
        <fullName evidence="4">Lipoprotein</fullName>
    </recommendedName>
</protein>
<reference evidence="2 3" key="1">
    <citation type="submission" date="2021-02" db="EMBL/GenBank/DDBJ databases">
        <title>Activity-based single-cell genomes from oceanic crustal fluid captures similar information to metagenomic and metatranscriptomic surveys with orders of magnitude less sampling.</title>
        <authorList>
            <person name="D'Angelo T.S."/>
            <person name="Orcutt B.N."/>
        </authorList>
    </citation>
    <scope>NUCLEOTIDE SEQUENCE [LARGE SCALE GENOMIC DNA]</scope>
    <source>
        <strain evidence="2">AH-315-G07</strain>
    </source>
</reference>
<evidence type="ECO:0000256" key="1">
    <source>
        <dbReference type="SAM" id="Phobius"/>
    </source>
</evidence>
<comment type="caution">
    <text evidence="2">The sequence shown here is derived from an EMBL/GenBank/DDBJ whole genome shotgun (WGS) entry which is preliminary data.</text>
</comment>
<keyword evidence="1" id="KW-0472">Membrane</keyword>
<keyword evidence="1" id="KW-0812">Transmembrane</keyword>
<name>A0ABS3AR20_9BACT</name>
<gene>
    <name evidence="2" type="ORF">JYU14_00350</name>
</gene>
<dbReference type="EMBL" id="JAFITR010000004">
    <property type="protein sequence ID" value="MBN4066522.1"/>
    <property type="molecule type" value="Genomic_DNA"/>
</dbReference>
<feature type="transmembrane region" description="Helical" evidence="1">
    <location>
        <begin position="20"/>
        <end position="39"/>
    </location>
</feature>
<proteinExistence type="predicted"/>
<keyword evidence="1" id="KW-1133">Transmembrane helix</keyword>
<evidence type="ECO:0008006" key="4">
    <source>
        <dbReference type="Google" id="ProtNLM"/>
    </source>
</evidence>
<keyword evidence="3" id="KW-1185">Reference proteome</keyword>
<evidence type="ECO:0000313" key="3">
    <source>
        <dbReference type="Proteomes" id="UP000722121"/>
    </source>
</evidence>
<organism evidence="2 3">
    <name type="scientific">Simkania negevensis</name>
    <dbReference type="NCBI Taxonomy" id="83561"/>
    <lineage>
        <taxon>Bacteria</taxon>
        <taxon>Pseudomonadati</taxon>
        <taxon>Chlamydiota</taxon>
        <taxon>Chlamydiia</taxon>
        <taxon>Parachlamydiales</taxon>
        <taxon>Simkaniaceae</taxon>
        <taxon>Simkania</taxon>
    </lineage>
</organism>